<keyword evidence="2" id="KW-1185">Reference proteome</keyword>
<sequence length="208" mass="21614">MSYIDSASSCTPNSTLAPLTRGHQWTAIFPAGKLLLTGVHIEAAIPTSLTASSIQAVPPKGTAASSGLESPPPPCLDLWAGQCCITAVSPSPITSASGISPAFFPICPAGYPRRRQPARSLAFQRAPTETAAGPVTVPAPPDRSPRFWPQRSTATTWPFLLVLPGWPCPRGPVIADEVSAHSQLTHRAGVSAVCAQCEGALRSPQSTA</sequence>
<accession>A0AAV7V9B0</accession>
<comment type="caution">
    <text evidence="1">The sequence shown here is derived from an EMBL/GenBank/DDBJ whole genome shotgun (WGS) entry which is preliminary data.</text>
</comment>
<dbReference type="Proteomes" id="UP001066276">
    <property type="component" value="Chromosome 2_1"/>
</dbReference>
<protein>
    <submittedName>
        <fullName evidence="1">Uncharacterized protein</fullName>
    </submittedName>
</protein>
<reference evidence="1" key="1">
    <citation type="journal article" date="2022" name="bioRxiv">
        <title>Sequencing and chromosome-scale assembly of the giantPleurodeles waltlgenome.</title>
        <authorList>
            <person name="Brown T."/>
            <person name="Elewa A."/>
            <person name="Iarovenko S."/>
            <person name="Subramanian E."/>
            <person name="Araus A.J."/>
            <person name="Petzold A."/>
            <person name="Susuki M."/>
            <person name="Suzuki K.-i.T."/>
            <person name="Hayashi T."/>
            <person name="Toyoda A."/>
            <person name="Oliveira C."/>
            <person name="Osipova E."/>
            <person name="Leigh N.D."/>
            <person name="Simon A."/>
            <person name="Yun M.H."/>
        </authorList>
    </citation>
    <scope>NUCLEOTIDE SEQUENCE</scope>
    <source>
        <strain evidence="1">20211129_DDA</strain>
        <tissue evidence="1">Liver</tissue>
    </source>
</reference>
<evidence type="ECO:0000313" key="1">
    <source>
        <dbReference type="EMBL" id="KAJ1197412.1"/>
    </source>
</evidence>
<evidence type="ECO:0000313" key="2">
    <source>
        <dbReference type="Proteomes" id="UP001066276"/>
    </source>
</evidence>
<proteinExistence type="predicted"/>
<dbReference type="EMBL" id="JANPWB010000003">
    <property type="protein sequence ID" value="KAJ1197412.1"/>
    <property type="molecule type" value="Genomic_DNA"/>
</dbReference>
<name>A0AAV7V9B0_PLEWA</name>
<dbReference type="AlphaFoldDB" id="A0AAV7V9B0"/>
<organism evidence="1 2">
    <name type="scientific">Pleurodeles waltl</name>
    <name type="common">Iberian ribbed newt</name>
    <dbReference type="NCBI Taxonomy" id="8319"/>
    <lineage>
        <taxon>Eukaryota</taxon>
        <taxon>Metazoa</taxon>
        <taxon>Chordata</taxon>
        <taxon>Craniata</taxon>
        <taxon>Vertebrata</taxon>
        <taxon>Euteleostomi</taxon>
        <taxon>Amphibia</taxon>
        <taxon>Batrachia</taxon>
        <taxon>Caudata</taxon>
        <taxon>Salamandroidea</taxon>
        <taxon>Salamandridae</taxon>
        <taxon>Pleurodelinae</taxon>
        <taxon>Pleurodeles</taxon>
    </lineage>
</organism>
<gene>
    <name evidence="1" type="ORF">NDU88_001272</name>
</gene>